<dbReference type="InterPro" id="IPR021130">
    <property type="entry name" value="PRib-ATP_PPHydrolase-like"/>
</dbReference>
<comment type="catalytic activity">
    <reaction evidence="1">
        <text>1-(5-phospho-beta-D-ribosyl)-5'-AMP + H2O = 1-(5-phospho-beta-D-ribosyl)-5-[(5-phospho-beta-D-ribosylamino)methylideneamino]imidazole-4-carboxamide</text>
        <dbReference type="Rhea" id="RHEA:20049"/>
        <dbReference type="ChEBI" id="CHEBI:15377"/>
        <dbReference type="ChEBI" id="CHEBI:58435"/>
        <dbReference type="ChEBI" id="CHEBI:59457"/>
        <dbReference type="EC" id="3.5.4.19"/>
    </reaction>
</comment>
<dbReference type="NCBIfam" id="NF002747">
    <property type="entry name" value="PRK02759.1"/>
    <property type="match status" value="1"/>
</dbReference>
<evidence type="ECO:0000259" key="13">
    <source>
        <dbReference type="Pfam" id="PF01502"/>
    </source>
</evidence>
<accession>X1NLH9</accession>
<evidence type="ECO:0000256" key="6">
    <source>
        <dbReference type="ARBA" id="ARBA00022490"/>
    </source>
</evidence>
<dbReference type="SUPFAM" id="SSF141734">
    <property type="entry name" value="HisI-like"/>
    <property type="match status" value="1"/>
</dbReference>
<comment type="catalytic activity">
    <reaction evidence="2">
        <text>1-(5-phospho-beta-D-ribosyl)-ATP + H2O = 1-(5-phospho-beta-D-ribosyl)-5'-AMP + diphosphate + H(+)</text>
        <dbReference type="Rhea" id="RHEA:22828"/>
        <dbReference type="ChEBI" id="CHEBI:15377"/>
        <dbReference type="ChEBI" id="CHEBI:15378"/>
        <dbReference type="ChEBI" id="CHEBI:33019"/>
        <dbReference type="ChEBI" id="CHEBI:59457"/>
        <dbReference type="ChEBI" id="CHEBI:73183"/>
        <dbReference type="EC" id="3.6.1.31"/>
    </reaction>
</comment>
<dbReference type="AlphaFoldDB" id="X1NLH9"/>
<dbReference type="Gene3D" id="3.10.20.810">
    <property type="entry name" value="Phosphoribosyl-AMP cyclohydrolase"/>
    <property type="match status" value="1"/>
</dbReference>
<dbReference type="GO" id="GO:0005524">
    <property type="term" value="F:ATP binding"/>
    <property type="evidence" value="ECO:0007669"/>
    <property type="project" value="UniProtKB-KW"/>
</dbReference>
<feature type="domain" description="Phosphoribosyl-AMP cyclohydrolase" evidence="13">
    <location>
        <begin position="26"/>
        <end position="98"/>
    </location>
</feature>
<evidence type="ECO:0000256" key="12">
    <source>
        <dbReference type="ARBA" id="ARBA00023268"/>
    </source>
</evidence>
<evidence type="ECO:0000313" key="14">
    <source>
        <dbReference type="EMBL" id="GAI19529.1"/>
    </source>
</evidence>
<dbReference type="InterPro" id="IPR038019">
    <property type="entry name" value="PRib_AMP_CycHydrolase_sf"/>
</dbReference>
<proteinExistence type="predicted"/>
<evidence type="ECO:0000256" key="7">
    <source>
        <dbReference type="ARBA" id="ARBA00022605"/>
    </source>
</evidence>
<comment type="subcellular location">
    <subcellularLocation>
        <location evidence="3">Cytoplasm</location>
    </subcellularLocation>
</comment>
<dbReference type="SUPFAM" id="SSF101386">
    <property type="entry name" value="all-alpha NTP pyrophosphatases"/>
    <property type="match status" value="1"/>
</dbReference>
<gene>
    <name evidence="14" type="ORF">S06H3_31117</name>
</gene>
<dbReference type="GO" id="GO:0000105">
    <property type="term" value="P:L-histidine biosynthetic process"/>
    <property type="evidence" value="ECO:0007669"/>
    <property type="project" value="UniProtKB-UniPathway"/>
</dbReference>
<evidence type="ECO:0000256" key="8">
    <source>
        <dbReference type="ARBA" id="ARBA00022741"/>
    </source>
</evidence>
<comment type="caution">
    <text evidence="14">The sequence shown here is derived from an EMBL/GenBank/DDBJ whole genome shotgun (WGS) entry which is preliminary data.</text>
</comment>
<protein>
    <recommendedName>
        <fullName evidence="13">Phosphoribosyl-AMP cyclohydrolase domain-containing protein</fullName>
    </recommendedName>
</protein>
<dbReference type="PANTHER" id="PTHR42945:SF9">
    <property type="entry name" value="HISTIDINE BIOSYNTHESIS BIFUNCTIONAL PROTEIN HISIE"/>
    <property type="match status" value="1"/>
</dbReference>
<dbReference type="GO" id="GO:0004635">
    <property type="term" value="F:phosphoribosyl-AMP cyclohydrolase activity"/>
    <property type="evidence" value="ECO:0007669"/>
    <property type="project" value="UniProtKB-EC"/>
</dbReference>
<dbReference type="Pfam" id="PF01503">
    <property type="entry name" value="PRA-PH"/>
    <property type="match status" value="1"/>
</dbReference>
<dbReference type="GO" id="GO:0004636">
    <property type="term" value="F:phosphoribosyl-ATP diphosphatase activity"/>
    <property type="evidence" value="ECO:0007669"/>
    <property type="project" value="UniProtKB-EC"/>
</dbReference>
<keyword evidence="11" id="KW-0368">Histidine biosynthesis</keyword>
<name>X1NLH9_9ZZZZ</name>
<keyword evidence="12" id="KW-0511">Multifunctional enzyme</keyword>
<dbReference type="InterPro" id="IPR008179">
    <property type="entry name" value="HisE"/>
</dbReference>
<dbReference type="Pfam" id="PF01502">
    <property type="entry name" value="PRA-CH"/>
    <property type="match status" value="1"/>
</dbReference>
<reference evidence="14" key="1">
    <citation type="journal article" date="2014" name="Front. Microbiol.">
        <title>High frequency of phylogenetically diverse reductive dehalogenase-homologous genes in deep subseafloor sedimentary metagenomes.</title>
        <authorList>
            <person name="Kawai M."/>
            <person name="Futagami T."/>
            <person name="Toyoda A."/>
            <person name="Takaki Y."/>
            <person name="Nishi S."/>
            <person name="Hori S."/>
            <person name="Arai W."/>
            <person name="Tsubouchi T."/>
            <person name="Morono Y."/>
            <person name="Uchiyama I."/>
            <person name="Ito T."/>
            <person name="Fujiyama A."/>
            <person name="Inagaki F."/>
            <person name="Takami H."/>
        </authorList>
    </citation>
    <scope>NUCLEOTIDE SEQUENCE</scope>
    <source>
        <strain evidence="14">Expedition CK06-06</strain>
    </source>
</reference>
<dbReference type="GO" id="GO:0005737">
    <property type="term" value="C:cytoplasm"/>
    <property type="evidence" value="ECO:0007669"/>
    <property type="project" value="UniProtKB-SubCell"/>
</dbReference>
<keyword evidence="7" id="KW-0028">Amino-acid biosynthesis</keyword>
<comment type="pathway">
    <text evidence="5">Amino-acid biosynthesis; L-histidine biosynthesis; L-histidine from 5-phospho-alpha-D-ribose 1-diphosphate: step 2/9.</text>
</comment>
<evidence type="ECO:0000256" key="11">
    <source>
        <dbReference type="ARBA" id="ARBA00023102"/>
    </source>
</evidence>
<dbReference type="UniPathway" id="UPA00031">
    <property type="reaction ID" value="UER00008"/>
</dbReference>
<evidence type="ECO:0000256" key="10">
    <source>
        <dbReference type="ARBA" id="ARBA00022840"/>
    </source>
</evidence>
<dbReference type="CDD" id="cd11534">
    <property type="entry name" value="NTP-PPase_HisIE_like"/>
    <property type="match status" value="1"/>
</dbReference>
<dbReference type="NCBIfam" id="NF000768">
    <property type="entry name" value="PRK00051.1"/>
    <property type="match status" value="1"/>
</dbReference>
<dbReference type="FunFam" id="3.10.20.810:FF:000001">
    <property type="entry name" value="Histidine biosynthesis bifunctional protein HisIE"/>
    <property type="match status" value="1"/>
</dbReference>
<evidence type="ECO:0000256" key="5">
    <source>
        <dbReference type="ARBA" id="ARBA00005204"/>
    </source>
</evidence>
<evidence type="ECO:0000256" key="9">
    <source>
        <dbReference type="ARBA" id="ARBA00022801"/>
    </source>
</evidence>
<dbReference type="InterPro" id="IPR002496">
    <property type="entry name" value="PRib_AMP_CycHydrolase_dom"/>
</dbReference>
<keyword evidence="9" id="KW-0378">Hydrolase</keyword>
<keyword evidence="8" id="KW-0547">Nucleotide-binding</keyword>
<evidence type="ECO:0000256" key="3">
    <source>
        <dbReference type="ARBA" id="ARBA00004496"/>
    </source>
</evidence>
<evidence type="ECO:0000256" key="2">
    <source>
        <dbReference type="ARBA" id="ARBA00001460"/>
    </source>
</evidence>
<dbReference type="PANTHER" id="PTHR42945">
    <property type="entry name" value="HISTIDINE BIOSYNTHESIS BIFUNCTIONAL PROTEIN"/>
    <property type="match status" value="1"/>
</dbReference>
<organism evidence="14">
    <name type="scientific">marine sediment metagenome</name>
    <dbReference type="NCBI Taxonomy" id="412755"/>
    <lineage>
        <taxon>unclassified sequences</taxon>
        <taxon>metagenomes</taxon>
        <taxon>ecological metagenomes</taxon>
    </lineage>
</organism>
<keyword evidence="6" id="KW-0963">Cytoplasm</keyword>
<feature type="non-terminal residue" evidence="14">
    <location>
        <position position="148"/>
    </location>
</feature>
<evidence type="ECO:0000256" key="4">
    <source>
        <dbReference type="ARBA" id="ARBA00005169"/>
    </source>
</evidence>
<dbReference type="Gene3D" id="1.10.287.1080">
    <property type="entry name" value="MazG-like"/>
    <property type="match status" value="1"/>
</dbReference>
<sequence length="148" mass="16785">MEINFDKSNGLVPATIQDNKTNKVLMLGYMNREALEKSLKDGIVTFFSRSKKRLWTKGETSGNYLNIVSIKADCDQDALLVKVNPLGPVCHTGKDTCWGEENLENQTLFLLELEKVIKDRKANPKEGSYTNFLFRKGLKKITQKLGEE</sequence>
<comment type="pathway">
    <text evidence="4">Amino-acid biosynthesis; L-histidine biosynthesis; L-histidine from 5-phospho-alpha-D-ribose 1-diphosphate: step 3/9.</text>
</comment>
<dbReference type="EMBL" id="BARV01018393">
    <property type="protein sequence ID" value="GAI19529.1"/>
    <property type="molecule type" value="Genomic_DNA"/>
</dbReference>
<evidence type="ECO:0000256" key="1">
    <source>
        <dbReference type="ARBA" id="ARBA00000024"/>
    </source>
</evidence>
<keyword evidence="10" id="KW-0067">ATP-binding</keyword>